<dbReference type="GeneID" id="84580453"/>
<feature type="transmembrane region" description="Helical" evidence="1">
    <location>
        <begin position="37"/>
        <end position="60"/>
    </location>
</feature>
<feature type="transmembrane region" description="Helical" evidence="1">
    <location>
        <begin position="123"/>
        <end position="142"/>
    </location>
</feature>
<feature type="transmembrane region" description="Helical" evidence="1">
    <location>
        <begin position="81"/>
        <end position="103"/>
    </location>
</feature>
<keyword evidence="1" id="KW-0472">Membrane</keyword>
<dbReference type="EMBL" id="QBKG01000004">
    <property type="protein sequence ID" value="PTX07408.1"/>
    <property type="molecule type" value="Genomic_DNA"/>
</dbReference>
<feature type="domain" description="CAAX prenyl protease 2/Lysostaphin resistance protein A-like" evidence="2">
    <location>
        <begin position="124"/>
        <end position="230"/>
    </location>
</feature>
<feature type="transmembrane region" description="Helical" evidence="1">
    <location>
        <begin position="7"/>
        <end position="25"/>
    </location>
</feature>
<dbReference type="Pfam" id="PF02517">
    <property type="entry name" value="Rce1-like"/>
    <property type="match status" value="1"/>
</dbReference>
<sequence>MKKYQHPVLFFTLSLVIPWALWFVVAYWSHQPKAPNAFWAGFFELAGLLAPVGVAAYLFARDKALLSDLKARFIGKNLLSNRYFWITILFPPISIIVAQLISLDLGHSLDQFYISGQPSFSSAPFNTWFVLCLAPVVEELAWHTYGTDALRSKWSLFTSSVIFTVYWGLWHLPLFFVKDYYQSNIHAEGLLYTINFFVSLFAFVFIINWLYYKSGRNVLIAILFHLVANVSNEIFATHPDSKVIQTGLFALLMGYILIKERKLFFSTSHTQMKA</sequence>
<gene>
    <name evidence="3" type="ORF">C8P65_10499</name>
</gene>
<evidence type="ECO:0000313" key="4">
    <source>
        <dbReference type="Proteomes" id="UP000243985"/>
    </source>
</evidence>
<feature type="transmembrane region" description="Helical" evidence="1">
    <location>
        <begin position="154"/>
        <end position="177"/>
    </location>
</feature>
<dbReference type="PANTHER" id="PTHR35797:SF1">
    <property type="entry name" value="PROTEASE"/>
    <property type="match status" value="1"/>
</dbReference>
<feature type="transmembrane region" description="Helical" evidence="1">
    <location>
        <begin position="189"/>
        <end position="211"/>
    </location>
</feature>
<dbReference type="PANTHER" id="PTHR35797">
    <property type="entry name" value="PROTEASE-RELATED"/>
    <property type="match status" value="1"/>
</dbReference>
<protein>
    <recommendedName>
        <fullName evidence="2">CAAX prenyl protease 2/Lysostaphin resistance protein A-like domain-containing protein</fullName>
    </recommendedName>
</protein>
<keyword evidence="1" id="KW-1133">Transmembrane helix</keyword>
<dbReference type="Proteomes" id="UP000243985">
    <property type="component" value="Unassembled WGS sequence"/>
</dbReference>
<dbReference type="RefSeq" id="WP_107781911.1">
    <property type="nucleotide sequence ID" value="NZ_QBKG01000004.1"/>
</dbReference>
<accession>A0A2T5XVK6</accession>
<name>A0A2T5XVK6_9FLAO</name>
<dbReference type="GO" id="GO:0080120">
    <property type="term" value="P:CAAX-box protein maturation"/>
    <property type="evidence" value="ECO:0007669"/>
    <property type="project" value="UniProtKB-ARBA"/>
</dbReference>
<proteinExistence type="predicted"/>
<feature type="transmembrane region" description="Helical" evidence="1">
    <location>
        <begin position="242"/>
        <end position="258"/>
    </location>
</feature>
<evidence type="ECO:0000313" key="3">
    <source>
        <dbReference type="EMBL" id="PTX07408.1"/>
    </source>
</evidence>
<feature type="transmembrane region" description="Helical" evidence="1">
    <location>
        <begin position="218"/>
        <end position="236"/>
    </location>
</feature>
<dbReference type="AlphaFoldDB" id="A0A2T5XVK6"/>
<evidence type="ECO:0000259" key="2">
    <source>
        <dbReference type="Pfam" id="PF02517"/>
    </source>
</evidence>
<evidence type="ECO:0000256" key="1">
    <source>
        <dbReference type="SAM" id="Phobius"/>
    </source>
</evidence>
<keyword evidence="1" id="KW-0812">Transmembrane</keyword>
<organism evidence="3 4">
    <name type="scientific">Capnocytophaga leadbetteri</name>
    <dbReference type="NCBI Taxonomy" id="327575"/>
    <lineage>
        <taxon>Bacteria</taxon>
        <taxon>Pseudomonadati</taxon>
        <taxon>Bacteroidota</taxon>
        <taxon>Flavobacteriia</taxon>
        <taxon>Flavobacteriales</taxon>
        <taxon>Flavobacteriaceae</taxon>
        <taxon>Capnocytophaga</taxon>
    </lineage>
</organism>
<comment type="caution">
    <text evidence="3">The sequence shown here is derived from an EMBL/GenBank/DDBJ whole genome shotgun (WGS) entry which is preliminary data.</text>
</comment>
<dbReference type="InterPro" id="IPR003675">
    <property type="entry name" value="Rce1/LyrA-like_dom"/>
</dbReference>
<dbReference type="InterPro" id="IPR042150">
    <property type="entry name" value="MmRce1-like"/>
</dbReference>
<dbReference type="GO" id="GO:0004175">
    <property type="term" value="F:endopeptidase activity"/>
    <property type="evidence" value="ECO:0007669"/>
    <property type="project" value="UniProtKB-ARBA"/>
</dbReference>
<reference evidence="3 4" key="1">
    <citation type="submission" date="2018-04" db="EMBL/GenBank/DDBJ databases">
        <title>Genomic Encyclopedia of Archaeal and Bacterial Type Strains, Phase II (KMG-II): from individual species to whole genera.</title>
        <authorList>
            <person name="Goeker M."/>
        </authorList>
    </citation>
    <scope>NUCLEOTIDE SEQUENCE [LARGE SCALE GENOMIC DNA]</scope>
    <source>
        <strain evidence="3 4">DSM 22902</strain>
    </source>
</reference>